<dbReference type="RefSeq" id="WP_330146759.1">
    <property type="nucleotide sequence ID" value="NZ_JAZDQU010000002.1"/>
</dbReference>
<keyword evidence="8" id="KW-1185">Reference proteome</keyword>
<evidence type="ECO:0000259" key="6">
    <source>
        <dbReference type="Pfam" id="PF14905"/>
    </source>
</evidence>
<keyword evidence="3" id="KW-0998">Cell outer membrane</keyword>
<sequence>MNLKLLLLLSLFIFSVSATMAQKAQIKGTIVDIADNKKLPNSNVLLIRSTDSVLVKSMRADNDGNFHFKNLKQGRYQLLVTYPKMADYISYHNLSDSSNIDKKVIAMELKSKVIEEIIFTAKRQSVRIKGDTISYVADSFQVAAGANVQELLKRLPGVEVNEDGTIKAQGETVNRVLVEGDEFFGDDPLMATKYLKASSVKEIEIFDKKSKTAELTGIDDGKKDKTINIKLKEDAKNGYIGNLDANSNLDNLKDLGGMVGIFKNKLKAAVYGNVANIGLSSQANRAFENLTGGDYDIIEMGDGAPMMMFFAGDGDYFNPSNGLPNNKTLGAHISDRLKDGKLGYKLNYKFMDRENTNLTTSNFQRLLPNQQVFITNGNADNFGSNKTNNLKGNTEIKLDSLTTLKLSFGINQNENLSTVNEFTQTKDGNGLDISNNRQQNKGNGSGNTYNGNINYSKKFNKAKRSLSIDLQPEFKDSESRQNSLNLTNYYNNAGILNRVENLDLLKINSGKQTSFASRITYSEPIFKNLSLLGTYSFKNTVSESLKNSYDNTKIVGGKPSIIDSLSNNFDFNSTSHVGRAVLQYSNPNFSMNVGLEATQTNLVLNDLDRKTKFSRNYINLGPNSFLRYKINRNNTFSISYNGSTRQPSLDQLQPVRELNNPLYQVVGNPNLKPSFNNNIHASLGGYNAKSMTYISLSGNYGFVQNEIVSTEMIDANNKRIISYININGNKNYGFGISGDKTYDVHELSIDASVRYGRTERTALLNNILNKSISENISTRLGFYISPKPFIINYSFNANISKGNSTVGAIFSGNAITYTHYGRITANLPYDVQFINTVNITDRPRNAAFKDPLSIQQWDVELSVKTLKTKNLKIAVSVNDILDQRLGYNRNVSGNTISENTFSYIPRYVLLGINYNFSGNFKSSSTQP</sequence>
<dbReference type="InterPro" id="IPR036942">
    <property type="entry name" value="Beta-barrel_TonB_sf"/>
</dbReference>
<evidence type="ECO:0000256" key="2">
    <source>
        <dbReference type="ARBA" id="ARBA00023136"/>
    </source>
</evidence>
<proteinExistence type="predicted"/>
<dbReference type="EMBL" id="JAZDQU010000002">
    <property type="protein sequence ID" value="MEE1885868.1"/>
    <property type="molecule type" value="Genomic_DNA"/>
</dbReference>
<keyword evidence="7" id="KW-0675">Receptor</keyword>
<evidence type="ECO:0000256" key="5">
    <source>
        <dbReference type="SAM" id="SignalP"/>
    </source>
</evidence>
<gene>
    <name evidence="7" type="ORF">VRU49_10610</name>
</gene>
<dbReference type="Pfam" id="PF13620">
    <property type="entry name" value="CarboxypepD_reg"/>
    <property type="match status" value="1"/>
</dbReference>
<dbReference type="Gene3D" id="2.60.40.10">
    <property type="entry name" value="Immunoglobulins"/>
    <property type="match status" value="1"/>
</dbReference>
<organism evidence="7 8">
    <name type="scientific">Pedobacter flavus</name>
    <dbReference type="NCBI Taxonomy" id="3113906"/>
    <lineage>
        <taxon>Bacteria</taxon>
        <taxon>Pseudomonadati</taxon>
        <taxon>Bacteroidota</taxon>
        <taxon>Sphingobacteriia</taxon>
        <taxon>Sphingobacteriales</taxon>
        <taxon>Sphingobacteriaceae</taxon>
        <taxon>Pedobacter</taxon>
    </lineage>
</organism>
<accession>A0ABU7H3F3</accession>
<dbReference type="Proteomes" id="UP001337681">
    <property type="component" value="Unassembled WGS sequence"/>
</dbReference>
<feature type="signal peptide" evidence="5">
    <location>
        <begin position="1"/>
        <end position="20"/>
    </location>
</feature>
<feature type="domain" description="Outer membrane protein beta-barrel" evidence="6">
    <location>
        <begin position="457"/>
        <end position="914"/>
    </location>
</feature>
<dbReference type="SUPFAM" id="SSF56935">
    <property type="entry name" value="Porins"/>
    <property type="match status" value="1"/>
</dbReference>
<evidence type="ECO:0000313" key="8">
    <source>
        <dbReference type="Proteomes" id="UP001337681"/>
    </source>
</evidence>
<reference evidence="7 8" key="1">
    <citation type="submission" date="2024-01" db="EMBL/GenBank/DDBJ databases">
        <title>Pedobacter sp. nov., isolated from oil-contaminated soil.</title>
        <authorList>
            <person name="Le N.T.T."/>
        </authorList>
    </citation>
    <scope>NUCLEOTIDE SEQUENCE [LARGE SCALE GENOMIC DNA]</scope>
    <source>
        <strain evidence="7 8">VNH31</strain>
    </source>
</reference>
<evidence type="ECO:0000313" key="7">
    <source>
        <dbReference type="EMBL" id="MEE1885868.1"/>
    </source>
</evidence>
<feature type="region of interest" description="Disordered" evidence="4">
    <location>
        <begin position="427"/>
        <end position="451"/>
    </location>
</feature>
<dbReference type="Gene3D" id="2.40.170.20">
    <property type="entry name" value="TonB-dependent receptor, beta-barrel domain"/>
    <property type="match status" value="1"/>
</dbReference>
<evidence type="ECO:0000256" key="1">
    <source>
        <dbReference type="ARBA" id="ARBA00004442"/>
    </source>
</evidence>
<dbReference type="InterPro" id="IPR041700">
    <property type="entry name" value="OMP_b-brl_3"/>
</dbReference>
<comment type="subcellular location">
    <subcellularLocation>
        <location evidence="1">Cell outer membrane</location>
    </subcellularLocation>
</comment>
<evidence type="ECO:0000256" key="4">
    <source>
        <dbReference type="SAM" id="MobiDB-lite"/>
    </source>
</evidence>
<keyword evidence="2" id="KW-0472">Membrane</keyword>
<name>A0ABU7H3F3_9SPHI</name>
<feature type="chain" id="PRO_5047299203" evidence="5">
    <location>
        <begin position="21"/>
        <end position="927"/>
    </location>
</feature>
<protein>
    <submittedName>
        <fullName evidence="7">TonB-dependent receptor</fullName>
    </submittedName>
</protein>
<dbReference type="SUPFAM" id="SSF49478">
    <property type="entry name" value="Cna protein B-type domain"/>
    <property type="match status" value="1"/>
</dbReference>
<comment type="caution">
    <text evidence="7">The sequence shown here is derived from an EMBL/GenBank/DDBJ whole genome shotgun (WGS) entry which is preliminary data.</text>
</comment>
<dbReference type="InterPro" id="IPR013783">
    <property type="entry name" value="Ig-like_fold"/>
</dbReference>
<dbReference type="Pfam" id="PF14905">
    <property type="entry name" value="OMP_b-brl_3"/>
    <property type="match status" value="1"/>
</dbReference>
<evidence type="ECO:0000256" key="3">
    <source>
        <dbReference type="ARBA" id="ARBA00023237"/>
    </source>
</evidence>
<keyword evidence="5" id="KW-0732">Signal</keyword>